<evidence type="ECO:0000256" key="3">
    <source>
        <dbReference type="ARBA" id="ARBA00022840"/>
    </source>
</evidence>
<evidence type="ECO:0000256" key="1">
    <source>
        <dbReference type="ARBA" id="ARBA00006271"/>
    </source>
</evidence>
<dbReference type="OrthoDB" id="29596at2759"/>
<evidence type="ECO:0000256" key="4">
    <source>
        <dbReference type="ARBA" id="ARBA00023125"/>
    </source>
</evidence>
<reference evidence="9" key="1">
    <citation type="submission" date="2016-04" db="UniProtKB">
        <authorList>
            <consortium name="WormBaseParasite"/>
        </authorList>
    </citation>
    <scope>IDENTIFICATION</scope>
</reference>
<dbReference type="SUPFAM" id="SSF48334">
    <property type="entry name" value="DNA repair protein MutS, domain III"/>
    <property type="match status" value="1"/>
</dbReference>
<dbReference type="GO" id="GO:0140664">
    <property type="term" value="F:ATP-dependent DNA damage sensor activity"/>
    <property type="evidence" value="ECO:0007669"/>
    <property type="project" value="InterPro"/>
</dbReference>
<dbReference type="GO" id="GO:0030983">
    <property type="term" value="F:mismatched DNA binding"/>
    <property type="evidence" value="ECO:0007669"/>
    <property type="project" value="InterPro"/>
</dbReference>
<dbReference type="PIRSF" id="PIRSF037677">
    <property type="entry name" value="DNA_mis_repair_Msh6"/>
    <property type="match status" value="1"/>
</dbReference>
<dbReference type="Pfam" id="PF00488">
    <property type="entry name" value="MutS_V"/>
    <property type="match status" value="1"/>
</dbReference>
<dbReference type="GO" id="GO:0005524">
    <property type="term" value="F:ATP binding"/>
    <property type="evidence" value="ECO:0007669"/>
    <property type="project" value="UniProtKB-KW"/>
</dbReference>
<dbReference type="Gene3D" id="1.10.1420.10">
    <property type="match status" value="2"/>
</dbReference>
<evidence type="ECO:0000259" key="5">
    <source>
        <dbReference type="SMART" id="SM00533"/>
    </source>
</evidence>
<protein>
    <submittedName>
        <fullName evidence="9">DNA_MISMATCH_REPAIR_2 domain-containing protein</fullName>
    </submittedName>
</protein>
<reference evidence="7 8" key="2">
    <citation type="submission" date="2018-11" db="EMBL/GenBank/DDBJ databases">
        <authorList>
            <consortium name="Pathogen Informatics"/>
        </authorList>
    </citation>
    <scope>NUCLEOTIDE SEQUENCE [LARGE SCALE GENOMIC DNA]</scope>
</reference>
<dbReference type="InterPro" id="IPR007696">
    <property type="entry name" value="DNA_mismatch_repair_MutS_core"/>
</dbReference>
<gene>
    <name evidence="7" type="ORF">HDID_LOCUS7342</name>
</gene>
<dbReference type="GO" id="GO:0006298">
    <property type="term" value="P:mismatch repair"/>
    <property type="evidence" value="ECO:0007669"/>
    <property type="project" value="InterPro"/>
</dbReference>
<keyword evidence="3" id="KW-0067">ATP-binding</keyword>
<keyword evidence="2" id="KW-0547">Nucleotide-binding</keyword>
<accession>A0A158QEG0</accession>
<dbReference type="InterPro" id="IPR027417">
    <property type="entry name" value="P-loop_NTPase"/>
</dbReference>
<dbReference type="GO" id="GO:0051026">
    <property type="term" value="P:chiasma assembly"/>
    <property type="evidence" value="ECO:0007669"/>
    <property type="project" value="TreeGrafter"/>
</dbReference>
<evidence type="ECO:0000313" key="8">
    <source>
        <dbReference type="Proteomes" id="UP000274504"/>
    </source>
</evidence>
<dbReference type="InterPro" id="IPR017261">
    <property type="entry name" value="DNA_mismatch_repair_MutS/MSH"/>
</dbReference>
<feature type="domain" description="DNA mismatch repair protein MutS core" evidence="5">
    <location>
        <begin position="183"/>
        <end position="501"/>
    </location>
</feature>
<dbReference type="EMBL" id="UYSG01010927">
    <property type="protein sequence ID" value="VDL59660.1"/>
    <property type="molecule type" value="Genomic_DNA"/>
</dbReference>
<evidence type="ECO:0000313" key="9">
    <source>
        <dbReference type="WBParaSite" id="HDID_0000734401-mRNA-1"/>
    </source>
</evidence>
<dbReference type="SUPFAM" id="SSF52540">
    <property type="entry name" value="P-loop containing nucleoside triphosphate hydrolases"/>
    <property type="match status" value="1"/>
</dbReference>
<evidence type="ECO:0000313" key="7">
    <source>
        <dbReference type="EMBL" id="VDL59660.1"/>
    </source>
</evidence>
<dbReference type="PANTHER" id="PTHR11361:SF20">
    <property type="entry name" value="MUTS PROTEIN HOMOLOG 5"/>
    <property type="match status" value="1"/>
</dbReference>
<sequence>MSLLNARSSFRSNFTVEECSKDDEEAEEIYMAISCYAGICGIAFSSPNGILKCVPDFQYNQEYTEIFTNYDACLQRLHLIKLPYAPAFVDEGENASFVMSILPKDSSQMIRAAGALLDYLAKRSSPVENFPFPRIENVLDIQLYLRKQYVFIDTATLIRLQIFDSTIQEPGSRVVYSKRFQSTSDINLFDYFNTCSSTLGSRLLAKWLRFPLRDTEELHRRQYAVEFLSKSANRSLHRTLVSSMKRVGNIQRVLAKMHTSAASPNEWKSLLQTLQSLKEILNACHPHPELGMPFETSEYGQSPDQIISSLLEKIIETIDMSLTSNHRRFIVRQGHHAWLDEWKQIYRCLPDILSRLAEHELNRLRGHVDACGLIYFPLVGYLLQIPSSQVSEELQELGLQCMFANGDLTYYRTETTKELDKRYGDVMYAILDAETSIMHELQEEILKTSKPLLQILDYATELDCICALATAAIKMNGVRPRIVEGNVIRIKKGRHILFETLHPNYQTNSFVSPTDKGNITLITGPNASGKTMYIKQIGLIVYLAHVGSFVPADYVAVSLVDKILAQMPADMDQQKEQEPVADASWLAMALRHTSKSSLLLLDEFPYVNDRVGRKAMFLGLLEHLSQKDSPTVLITGLNMSWAKEFLQPIAHRINLRKIRVTNDVKGPIFLHEVTDGVTETNYALSVAKNAGIPHEVIENALKVDNPCFLTLPL</sequence>
<feature type="domain" description="DNA mismatch repair proteins mutS family" evidence="6">
    <location>
        <begin position="517"/>
        <end position="705"/>
    </location>
</feature>
<dbReference type="InterPro" id="IPR045076">
    <property type="entry name" value="MutS"/>
</dbReference>
<proteinExistence type="inferred from homology"/>
<dbReference type="AlphaFoldDB" id="A0A158QEG0"/>
<evidence type="ECO:0000256" key="2">
    <source>
        <dbReference type="ARBA" id="ARBA00022741"/>
    </source>
</evidence>
<dbReference type="STRING" id="6216.A0A158QEG0"/>
<dbReference type="Proteomes" id="UP000274504">
    <property type="component" value="Unassembled WGS sequence"/>
</dbReference>
<organism evidence="9">
    <name type="scientific">Hymenolepis diminuta</name>
    <name type="common">Rat tapeworm</name>
    <dbReference type="NCBI Taxonomy" id="6216"/>
    <lineage>
        <taxon>Eukaryota</taxon>
        <taxon>Metazoa</taxon>
        <taxon>Spiralia</taxon>
        <taxon>Lophotrochozoa</taxon>
        <taxon>Platyhelminthes</taxon>
        <taxon>Cestoda</taxon>
        <taxon>Eucestoda</taxon>
        <taxon>Cyclophyllidea</taxon>
        <taxon>Hymenolepididae</taxon>
        <taxon>Hymenolepis</taxon>
    </lineage>
</organism>
<name>A0A158QEG0_HYMDI</name>
<dbReference type="SMART" id="SM00533">
    <property type="entry name" value="MUTSd"/>
    <property type="match status" value="1"/>
</dbReference>
<dbReference type="Gene3D" id="3.40.50.300">
    <property type="entry name" value="P-loop containing nucleotide triphosphate hydrolases"/>
    <property type="match status" value="1"/>
</dbReference>
<dbReference type="InterPro" id="IPR036187">
    <property type="entry name" value="DNA_mismatch_repair_MutS_sf"/>
</dbReference>
<dbReference type="PANTHER" id="PTHR11361">
    <property type="entry name" value="DNA MISMATCH REPAIR PROTEIN MUTS FAMILY MEMBER"/>
    <property type="match status" value="1"/>
</dbReference>
<dbReference type="WBParaSite" id="HDID_0000734401-mRNA-1">
    <property type="protein sequence ID" value="HDID_0000734401-mRNA-1"/>
    <property type="gene ID" value="HDID_0000734401"/>
</dbReference>
<comment type="similarity">
    <text evidence="1">Belongs to the DNA mismatch repair MutS family.</text>
</comment>
<dbReference type="Pfam" id="PF05192">
    <property type="entry name" value="MutS_III"/>
    <property type="match status" value="1"/>
</dbReference>
<dbReference type="SMART" id="SM00534">
    <property type="entry name" value="MUTSac"/>
    <property type="match status" value="1"/>
</dbReference>
<dbReference type="GO" id="GO:0005634">
    <property type="term" value="C:nucleus"/>
    <property type="evidence" value="ECO:0007669"/>
    <property type="project" value="TreeGrafter"/>
</dbReference>
<keyword evidence="4" id="KW-0238">DNA-binding</keyword>
<dbReference type="InterPro" id="IPR000432">
    <property type="entry name" value="DNA_mismatch_repair_MutS_C"/>
</dbReference>
<evidence type="ECO:0000259" key="6">
    <source>
        <dbReference type="SMART" id="SM00534"/>
    </source>
</evidence>